<evidence type="ECO:0000313" key="2">
    <source>
        <dbReference type="Proteomes" id="UP001299283"/>
    </source>
</evidence>
<dbReference type="Proteomes" id="UP001299283">
    <property type="component" value="Unassembled WGS sequence"/>
</dbReference>
<comment type="caution">
    <text evidence="1">The sequence shown here is derived from an EMBL/GenBank/DDBJ whole genome shotgun (WGS) entry which is preliminary data.</text>
</comment>
<reference evidence="1 2" key="1">
    <citation type="submission" date="2023-12" db="EMBL/GenBank/DDBJ databases">
        <title>Description of new species of Mycobacterium terrae complex isolated from sewage at the Sao Paulo Zoological Park Foundation in Brazil.</title>
        <authorList>
            <person name="Romagnoli C.L."/>
            <person name="Conceicao E.C."/>
            <person name="Machado E."/>
            <person name="Barreto L.B.P.F."/>
            <person name="Sharma A."/>
            <person name="Silva N.M."/>
            <person name="Marques L.E."/>
            <person name="Juliana M.A."/>
            <person name="Lourenco M.C.S."/>
            <person name="Digiampietri L.A."/>
            <person name="Suffys P.N."/>
            <person name="Viana-Niero C."/>
        </authorList>
    </citation>
    <scope>NUCLEOTIDE SEQUENCE [LARGE SCALE GENOMIC DNA]</scope>
    <source>
        <strain evidence="1 2">MYC017</strain>
    </source>
</reference>
<keyword evidence="2" id="KW-1185">Reference proteome</keyword>
<dbReference type="RefSeq" id="WP_329779768.1">
    <property type="nucleotide sequence ID" value="NZ_JAYJJQ010000042.1"/>
</dbReference>
<proteinExistence type="predicted"/>
<protein>
    <submittedName>
        <fullName evidence="1">Uncharacterized protein</fullName>
    </submittedName>
</protein>
<evidence type="ECO:0000313" key="1">
    <source>
        <dbReference type="EMBL" id="MEB3071965.1"/>
    </source>
</evidence>
<organism evidence="1 2">
    <name type="scientific">[Mycobacterium] vasticus</name>
    <dbReference type="NCBI Taxonomy" id="2875777"/>
    <lineage>
        <taxon>Bacteria</taxon>
        <taxon>Bacillati</taxon>
        <taxon>Actinomycetota</taxon>
        <taxon>Actinomycetes</taxon>
        <taxon>Mycobacteriales</taxon>
        <taxon>Mycobacteriaceae</taxon>
        <taxon>Mycolicibacter</taxon>
    </lineage>
</organism>
<gene>
    <name evidence="1" type="ORF">K5L39_22575</name>
</gene>
<dbReference type="EMBL" id="JAYJJQ010000042">
    <property type="protein sequence ID" value="MEB3071965.1"/>
    <property type="molecule type" value="Genomic_DNA"/>
</dbReference>
<sequence>MELEDKGGEYLRRKLADPEYATAIADIREGMREMDRALNSHAYLSDSAAKREFRKHRFPPALNPPRKDQMRPRFNQQFSVQETLQVFGVHRLV</sequence>
<accession>A0ABU5Z3H9</accession>
<name>A0ABU5Z3H9_9MYCO</name>